<keyword evidence="5" id="KW-0496">Mitochondrion</keyword>
<keyword evidence="5" id="KW-0999">Mitochondrion inner membrane</keyword>
<keyword evidence="2 5" id="KW-0812">Transmembrane</keyword>
<proteinExistence type="inferred from homology"/>
<dbReference type="InterPro" id="IPR045214">
    <property type="entry name" value="Surf1/Surf4"/>
</dbReference>
<dbReference type="InterPro" id="IPR002994">
    <property type="entry name" value="Surf1/Shy1"/>
</dbReference>
<evidence type="ECO:0000256" key="4">
    <source>
        <dbReference type="ARBA" id="ARBA00023136"/>
    </source>
</evidence>
<dbReference type="GO" id="GO:0005743">
    <property type="term" value="C:mitochondrial inner membrane"/>
    <property type="evidence" value="ECO:0007669"/>
    <property type="project" value="UniProtKB-SubCell"/>
</dbReference>
<dbReference type="InParanoid" id="K0KIE9"/>
<evidence type="ECO:0000313" key="7">
    <source>
        <dbReference type="Proteomes" id="UP000009328"/>
    </source>
</evidence>
<dbReference type="CDD" id="cd06662">
    <property type="entry name" value="SURF1"/>
    <property type="match status" value="1"/>
</dbReference>
<dbReference type="PANTHER" id="PTHR23427">
    <property type="entry name" value="SURFEIT LOCUS PROTEIN"/>
    <property type="match status" value="1"/>
</dbReference>
<dbReference type="STRING" id="1206466.K0KIE9"/>
<dbReference type="FunCoup" id="K0KIE9">
    <property type="interactions" value="393"/>
</dbReference>
<dbReference type="EMBL" id="CAIF01000013">
    <property type="protein sequence ID" value="CCH41174.1"/>
    <property type="molecule type" value="Genomic_DNA"/>
</dbReference>
<dbReference type="Proteomes" id="UP000009328">
    <property type="component" value="Unassembled WGS sequence"/>
</dbReference>
<sequence length="357" mass="41786">MFSKIMMRPLGARLIRPQAFARANALQSHQIMAQRFQIRTKVYSSFDWNPVKSKEEKPKPSIFRSFLFILLLAMPVVSFYLGTWQLRRLKWKNNLIATSEDRLTYEPIPLPKHVEPQDVEDLQYRKYYVTGHYDHSREVFVGPKVKFGEKGYSVFTPFIRSDGGDTILIERGFVKDDKILPPRRKLQHLSLPMHEVRVELILKKTAEDRSALLYDKLDEESRVWHVINVDEMTEATGCAPIHAQALIDLKDHPIETITVKESKPWWKIWRKAHTHEETILKSLPYNHLQEFTQWQLINAGVPVGRPASIDLRNNHLQYLVTWYGLSFASSIALFVMFKKKPKVDPTKAKLEHAKRFQ</sequence>
<keyword evidence="3 5" id="KW-1133">Transmembrane helix</keyword>
<evidence type="ECO:0000256" key="5">
    <source>
        <dbReference type="RuleBase" id="RU363076"/>
    </source>
</evidence>
<dbReference type="HOGENOM" id="CLU_047737_4_0_1"/>
<dbReference type="PROSITE" id="PS50895">
    <property type="entry name" value="SURF1"/>
    <property type="match status" value="1"/>
</dbReference>
<organism evidence="6 7">
    <name type="scientific">Wickerhamomyces ciferrii (strain ATCC 14091 / BCRC 22168 / CBS 111 / JCM 3599 / NBRC 0793 / NRRL Y-1031 F-60-10)</name>
    <name type="common">Yeast</name>
    <name type="synonym">Pichia ciferrii</name>
    <dbReference type="NCBI Taxonomy" id="1206466"/>
    <lineage>
        <taxon>Eukaryota</taxon>
        <taxon>Fungi</taxon>
        <taxon>Dikarya</taxon>
        <taxon>Ascomycota</taxon>
        <taxon>Saccharomycotina</taxon>
        <taxon>Saccharomycetes</taxon>
        <taxon>Phaffomycetales</taxon>
        <taxon>Wickerhamomycetaceae</taxon>
        <taxon>Wickerhamomyces</taxon>
    </lineage>
</organism>
<accession>K0KIE9</accession>
<protein>
    <recommendedName>
        <fullName evidence="5">SURF1-like protein</fullName>
    </recommendedName>
</protein>
<gene>
    <name evidence="6" type="ORF">BN7_711</name>
</gene>
<feature type="transmembrane region" description="Helical" evidence="5">
    <location>
        <begin position="316"/>
        <end position="337"/>
    </location>
</feature>
<comment type="subcellular location">
    <subcellularLocation>
        <location evidence="1">Membrane</location>
    </subcellularLocation>
    <subcellularLocation>
        <location evidence="5">Mitochondrion inner membrane</location>
        <topology evidence="5">Multi-pass membrane protein</topology>
    </subcellularLocation>
</comment>
<comment type="caution">
    <text evidence="6">The sequence shown here is derived from an EMBL/GenBank/DDBJ whole genome shotgun (WGS) entry which is preliminary data.</text>
</comment>
<keyword evidence="4 5" id="KW-0472">Membrane</keyword>
<dbReference type="eggNOG" id="KOG1563">
    <property type="taxonomic scope" value="Eukaryota"/>
</dbReference>
<reference evidence="6 7" key="1">
    <citation type="journal article" date="2012" name="Eukaryot. Cell">
        <title>Draft genome sequence of Wickerhamomyces ciferrii NRRL Y-1031 F-60-10.</title>
        <authorList>
            <person name="Schneider J."/>
            <person name="Andrea H."/>
            <person name="Blom J."/>
            <person name="Jaenicke S."/>
            <person name="Ruckert C."/>
            <person name="Schorsch C."/>
            <person name="Szczepanowski R."/>
            <person name="Farwick M."/>
            <person name="Goesmann A."/>
            <person name="Puhler A."/>
            <person name="Schaffer S."/>
            <person name="Tauch A."/>
            <person name="Kohler T."/>
            <person name="Brinkrolf K."/>
        </authorList>
    </citation>
    <scope>NUCLEOTIDE SEQUENCE [LARGE SCALE GENOMIC DNA]</scope>
    <source>
        <strain evidence="7">ATCC 14091 / BCRC 22168 / CBS 111 / JCM 3599 / NBRC 0793 / NRRL Y-1031 F-60-10</strain>
    </source>
</reference>
<evidence type="ECO:0000256" key="3">
    <source>
        <dbReference type="ARBA" id="ARBA00022989"/>
    </source>
</evidence>
<dbReference type="AlphaFoldDB" id="K0KIE9"/>
<comment type="similarity">
    <text evidence="5">Belongs to the SURF1 family.</text>
</comment>
<comment type="function">
    <text evidence="5">Probably involved in the biogenesis of the COX complex.</text>
</comment>
<dbReference type="PANTHER" id="PTHR23427:SF2">
    <property type="entry name" value="SURFEIT LOCUS PROTEIN 1"/>
    <property type="match status" value="1"/>
</dbReference>
<dbReference type="GO" id="GO:0033617">
    <property type="term" value="P:mitochondrial respiratory chain complex IV assembly"/>
    <property type="evidence" value="ECO:0007669"/>
    <property type="project" value="TreeGrafter"/>
</dbReference>
<feature type="transmembrane region" description="Helical" evidence="5">
    <location>
        <begin position="62"/>
        <end position="82"/>
    </location>
</feature>
<evidence type="ECO:0000313" key="6">
    <source>
        <dbReference type="EMBL" id="CCH41174.1"/>
    </source>
</evidence>
<evidence type="ECO:0000256" key="2">
    <source>
        <dbReference type="ARBA" id="ARBA00022692"/>
    </source>
</evidence>
<evidence type="ECO:0000256" key="1">
    <source>
        <dbReference type="ARBA" id="ARBA00004370"/>
    </source>
</evidence>
<keyword evidence="7" id="KW-1185">Reference proteome</keyword>
<name>K0KIE9_WICCF</name>
<dbReference type="Pfam" id="PF02104">
    <property type="entry name" value="SURF1"/>
    <property type="match status" value="1"/>
</dbReference>